<keyword evidence="4" id="KW-1185">Reference proteome</keyword>
<evidence type="ECO:0000256" key="1">
    <source>
        <dbReference type="ARBA" id="ARBA00022801"/>
    </source>
</evidence>
<dbReference type="SUPFAM" id="SSF53474">
    <property type="entry name" value="alpha/beta-Hydrolases"/>
    <property type="match status" value="1"/>
</dbReference>
<organism evidence="3 4">
    <name type="scientific">Azonexus hydrophilus</name>
    <dbReference type="NCBI Taxonomy" id="418702"/>
    <lineage>
        <taxon>Bacteria</taxon>
        <taxon>Pseudomonadati</taxon>
        <taxon>Pseudomonadota</taxon>
        <taxon>Betaproteobacteria</taxon>
        <taxon>Rhodocyclales</taxon>
        <taxon>Azonexaceae</taxon>
        <taxon>Azonexus</taxon>
    </lineage>
</organism>
<dbReference type="InterPro" id="IPR050261">
    <property type="entry name" value="FrsA_esterase"/>
</dbReference>
<evidence type="ECO:0000313" key="3">
    <source>
        <dbReference type="EMBL" id="WZJ22575.1"/>
    </source>
</evidence>
<evidence type="ECO:0000259" key="2">
    <source>
        <dbReference type="Pfam" id="PF12146"/>
    </source>
</evidence>
<dbReference type="Gene3D" id="3.40.50.1820">
    <property type="entry name" value="alpha/beta hydrolase"/>
    <property type="match status" value="1"/>
</dbReference>
<gene>
    <name evidence="3" type="ORF">AADV58_05345</name>
</gene>
<dbReference type="InterPro" id="IPR029058">
    <property type="entry name" value="AB_hydrolase_fold"/>
</dbReference>
<protein>
    <submittedName>
        <fullName evidence="3">Alpha/beta fold hydrolase</fullName>
    </submittedName>
</protein>
<evidence type="ECO:0000313" key="4">
    <source>
        <dbReference type="Proteomes" id="UP001479520"/>
    </source>
</evidence>
<accession>A0ABZ2XMH9</accession>
<proteinExistence type="predicted"/>
<reference evidence="3 4" key="1">
    <citation type="submission" date="2024-04" db="EMBL/GenBank/DDBJ databases">
        <title>Dissimilatory iodate-reducing microorganisms contribute to the enrichment of iodine in groundwater.</title>
        <authorList>
            <person name="Jiang Z."/>
        </authorList>
    </citation>
    <scope>NUCLEOTIDE SEQUENCE [LARGE SCALE GENOMIC DNA]</scope>
    <source>
        <strain evidence="3 4">NCP973</strain>
    </source>
</reference>
<sequence length="289" mass="31623">MTAWGWLALPPVLIWLLNRGIRHGLRAPRLPRQETPEGLPWQAVAIASQNGKMLRAWYIPGGRRALLLMHGWGGNAATLLPLAKHLHLAGYSLLLPDARCHGESDDDSFASLPRFAEDIESCLDWLAKQTEVDPQAIGLVGHSVGAGAALLVASRRCDIRGVLSISAFAHPAAMMRRWLSTMHIPYWPLGAYILWYVQRVIGHRFDDIAPCRTIAQIACPVLLVHGCADLTVPLEEARQIAAASSAAQLLEVPGCHEDFGDIEAHLPKVLDFLDGAFGSRHQDEKKAGD</sequence>
<dbReference type="Pfam" id="PF12146">
    <property type="entry name" value="Hydrolase_4"/>
    <property type="match status" value="1"/>
</dbReference>
<feature type="domain" description="Serine aminopeptidase S33" evidence="2">
    <location>
        <begin position="63"/>
        <end position="182"/>
    </location>
</feature>
<dbReference type="PANTHER" id="PTHR22946:SF9">
    <property type="entry name" value="POLYKETIDE TRANSFERASE AF380"/>
    <property type="match status" value="1"/>
</dbReference>
<dbReference type="EMBL" id="CP151406">
    <property type="protein sequence ID" value="WZJ22575.1"/>
    <property type="molecule type" value="Genomic_DNA"/>
</dbReference>
<name>A0ABZ2XMH9_9RHOO</name>
<dbReference type="RefSeq" id="WP_051295405.1">
    <property type="nucleotide sequence ID" value="NZ_CALFBA010000069.1"/>
</dbReference>
<dbReference type="InterPro" id="IPR022742">
    <property type="entry name" value="Hydrolase_4"/>
</dbReference>
<dbReference type="PANTHER" id="PTHR22946">
    <property type="entry name" value="DIENELACTONE HYDROLASE DOMAIN-CONTAINING PROTEIN-RELATED"/>
    <property type="match status" value="1"/>
</dbReference>
<dbReference type="Proteomes" id="UP001479520">
    <property type="component" value="Chromosome"/>
</dbReference>
<dbReference type="GO" id="GO:0016787">
    <property type="term" value="F:hydrolase activity"/>
    <property type="evidence" value="ECO:0007669"/>
    <property type="project" value="UniProtKB-KW"/>
</dbReference>
<keyword evidence="1 3" id="KW-0378">Hydrolase</keyword>